<dbReference type="InParanoid" id="A5DSS7"/>
<dbReference type="PANTHER" id="PTHR13097:SF7">
    <property type="entry name" value="GENERAL TRANSCRIPTION FACTOR IIE SUBUNIT 1"/>
    <property type="match status" value="1"/>
</dbReference>
<protein>
    <recommendedName>
        <fullName evidence="5">HTH TFE/IIEalpha-type domain-containing protein</fullName>
    </recommendedName>
</protein>
<dbReference type="FunCoup" id="A5DSS7">
    <property type="interactions" value="129"/>
</dbReference>
<comment type="similarity">
    <text evidence="1">Belongs to the TFIIE alpha subunit family.</text>
</comment>
<dbReference type="AlphaFoldDB" id="A5DSS7"/>
<evidence type="ECO:0000256" key="2">
    <source>
        <dbReference type="ARBA" id="ARBA00023015"/>
    </source>
</evidence>
<dbReference type="SMART" id="SM00531">
    <property type="entry name" value="TFIIE"/>
    <property type="match status" value="1"/>
</dbReference>
<evidence type="ECO:0000256" key="1">
    <source>
        <dbReference type="ARBA" id="ARBA00008947"/>
    </source>
</evidence>
<keyword evidence="2" id="KW-0805">Transcription regulation</keyword>
<dbReference type="STRING" id="379508.A5DSS7"/>
<name>A5DSS7_LODEL</name>
<dbReference type="OrthoDB" id="361102at2759"/>
<keyword evidence="3" id="KW-0804">Transcription</keyword>
<feature type="region of interest" description="Disordered" evidence="4">
    <location>
        <begin position="311"/>
        <end position="511"/>
    </location>
</feature>
<evidence type="ECO:0000313" key="6">
    <source>
        <dbReference type="EMBL" id="EDK42235.1"/>
    </source>
</evidence>
<feature type="domain" description="HTH TFE/IIEalpha-type" evidence="5">
    <location>
        <begin position="5"/>
        <end position="95"/>
    </location>
</feature>
<dbReference type="InterPro" id="IPR017919">
    <property type="entry name" value="TFIIE/TFIIEa_HTH"/>
</dbReference>
<gene>
    <name evidence="6" type="ORF">LELG_00413</name>
</gene>
<dbReference type="EMBL" id="CH981524">
    <property type="protein sequence ID" value="EDK42235.1"/>
    <property type="molecule type" value="Genomic_DNA"/>
</dbReference>
<dbReference type="PROSITE" id="PS51344">
    <property type="entry name" value="HTH_TFE_IIE"/>
    <property type="match status" value="1"/>
</dbReference>
<proteinExistence type="inferred from homology"/>
<dbReference type="OMA" id="DAIKWKV"/>
<feature type="compositionally biased region" description="Basic and acidic residues" evidence="4">
    <location>
        <begin position="479"/>
        <end position="490"/>
    </location>
</feature>
<feature type="compositionally biased region" description="Low complexity" evidence="4">
    <location>
        <begin position="396"/>
        <end position="407"/>
    </location>
</feature>
<dbReference type="GeneID" id="5234933"/>
<reference evidence="6 7" key="1">
    <citation type="journal article" date="2009" name="Nature">
        <title>Evolution of pathogenicity and sexual reproduction in eight Candida genomes.</title>
        <authorList>
            <person name="Butler G."/>
            <person name="Rasmussen M.D."/>
            <person name="Lin M.F."/>
            <person name="Santos M.A."/>
            <person name="Sakthikumar S."/>
            <person name="Munro C.A."/>
            <person name="Rheinbay E."/>
            <person name="Grabherr M."/>
            <person name="Forche A."/>
            <person name="Reedy J.L."/>
            <person name="Agrafioti I."/>
            <person name="Arnaud M.B."/>
            <person name="Bates S."/>
            <person name="Brown A.J."/>
            <person name="Brunke S."/>
            <person name="Costanzo M.C."/>
            <person name="Fitzpatrick D.A."/>
            <person name="de Groot P.W."/>
            <person name="Harris D."/>
            <person name="Hoyer L.L."/>
            <person name="Hube B."/>
            <person name="Klis F.M."/>
            <person name="Kodira C."/>
            <person name="Lennard N."/>
            <person name="Logue M.E."/>
            <person name="Martin R."/>
            <person name="Neiman A.M."/>
            <person name="Nikolaou E."/>
            <person name="Quail M.A."/>
            <person name="Quinn J."/>
            <person name="Santos M.C."/>
            <person name="Schmitzberger F.F."/>
            <person name="Sherlock G."/>
            <person name="Shah P."/>
            <person name="Silverstein K.A."/>
            <person name="Skrzypek M.S."/>
            <person name="Soll D."/>
            <person name="Staggs R."/>
            <person name="Stansfield I."/>
            <person name="Stumpf M.P."/>
            <person name="Sudbery P.E."/>
            <person name="Srikantha T."/>
            <person name="Zeng Q."/>
            <person name="Berman J."/>
            <person name="Berriman M."/>
            <person name="Heitman J."/>
            <person name="Gow N.A."/>
            <person name="Lorenz M.C."/>
            <person name="Birren B.W."/>
            <person name="Kellis M."/>
            <person name="Cuomo C.A."/>
        </authorList>
    </citation>
    <scope>NUCLEOTIDE SEQUENCE [LARGE SCALE GENOMIC DNA]</scope>
    <source>
        <strain evidence="7">ATCC 11503 / BCRC 21390 / CBS 2605 / JCM 1781 / NBRC 1676 / NRRL YB-4239</strain>
    </source>
</reference>
<dbReference type="Pfam" id="PF02002">
    <property type="entry name" value="TFIIE_alpha"/>
    <property type="match status" value="1"/>
</dbReference>
<dbReference type="Proteomes" id="UP000001996">
    <property type="component" value="Unassembled WGS sequence"/>
</dbReference>
<dbReference type="GO" id="GO:0006367">
    <property type="term" value="P:transcription initiation at RNA polymerase II promoter"/>
    <property type="evidence" value="ECO:0007669"/>
    <property type="project" value="InterPro"/>
</dbReference>
<dbReference type="eggNOG" id="KOG2593">
    <property type="taxonomic scope" value="Eukaryota"/>
</dbReference>
<dbReference type="HOGENOM" id="CLU_035744_1_0_1"/>
<sequence length="511" mass="57197">MDDSVRSLIRFVSRGFYSIPYVLILDAVLRHSVLSEDDLIHLIGIKRKELRSLCNRLVEDRLLVRHVQREDNGQQKYITRTYFYIHITEAIDSIKWKVHTLVNLLKEEMSNYGNPQGYMCPRCGKKISQLDAISLLSEDKTEFVCDVCSGVLIEDDSSQQAIAKQEKLEDLMSQIDPIIKYLKIIDEIQYKIQDNDFESSLLQAIPAQSASTAQYTLSNRVSSKSRSYAQSLQNATARSQATLHVSITANDENYEREQLEKERRRQKLEQNALPSWHTASTVDKQQSVDYVKDEPEDNEVAVAVAAAAAAAAEEGEGDIQKDTTMTSGIKNEDGTPALQIKSEKGEGKNNTTDASSVLPTPEPTNGGASSSSFGAGVAGGTALGISSEAKDREAQDALAAYYAQLAQQEEEEEDDDDDEEEDEDDDDDDDDMEDVDINNDQHVNEQHNNNNNNNSNSNSLEDQNHQINHNEQNGQNEQNEQKKQDAKVKADEDDGDEDDDDDDEDDFDDLI</sequence>
<evidence type="ECO:0000256" key="3">
    <source>
        <dbReference type="ARBA" id="ARBA00023163"/>
    </source>
</evidence>
<keyword evidence="7" id="KW-1185">Reference proteome</keyword>
<feature type="compositionally biased region" description="Low complexity" evidence="4">
    <location>
        <begin position="438"/>
        <end position="478"/>
    </location>
</feature>
<dbReference type="PANTHER" id="PTHR13097">
    <property type="entry name" value="TRANSCRIPTION INITIATION FACTOR IIE, ALPHA SUBUNIT"/>
    <property type="match status" value="1"/>
</dbReference>
<feature type="compositionally biased region" description="Low complexity" evidence="4">
    <location>
        <begin position="366"/>
        <end position="375"/>
    </location>
</feature>
<dbReference type="VEuPathDB" id="FungiDB:LELG_00413"/>
<organism evidence="6 7">
    <name type="scientific">Lodderomyces elongisporus (strain ATCC 11503 / CBS 2605 / JCM 1781 / NBRC 1676 / NRRL YB-4239)</name>
    <name type="common">Yeast</name>
    <name type="synonym">Saccharomyces elongisporus</name>
    <dbReference type="NCBI Taxonomy" id="379508"/>
    <lineage>
        <taxon>Eukaryota</taxon>
        <taxon>Fungi</taxon>
        <taxon>Dikarya</taxon>
        <taxon>Ascomycota</taxon>
        <taxon>Saccharomycotina</taxon>
        <taxon>Pichiomycetes</taxon>
        <taxon>Debaryomycetaceae</taxon>
        <taxon>Candida/Lodderomyces clade</taxon>
        <taxon>Lodderomyces</taxon>
    </lineage>
</organism>
<feature type="compositionally biased region" description="Acidic residues" evidence="4">
    <location>
        <begin position="491"/>
        <end position="511"/>
    </location>
</feature>
<dbReference type="KEGG" id="lel:PVL30_000404"/>
<evidence type="ECO:0000256" key="4">
    <source>
        <dbReference type="SAM" id="MobiDB-lite"/>
    </source>
</evidence>
<dbReference type="InterPro" id="IPR013083">
    <property type="entry name" value="Znf_RING/FYVE/PHD"/>
</dbReference>
<dbReference type="Gene3D" id="3.30.40.10">
    <property type="entry name" value="Zinc/RING finger domain, C3HC4 (zinc finger)"/>
    <property type="match status" value="1"/>
</dbReference>
<feature type="compositionally biased region" description="Polar residues" evidence="4">
    <location>
        <begin position="348"/>
        <end position="358"/>
    </location>
</feature>
<accession>A5DSS7</accession>
<dbReference type="InterPro" id="IPR024550">
    <property type="entry name" value="TFIIEa/SarR/Rpc3_HTH_dom"/>
</dbReference>
<dbReference type="InterPro" id="IPR002853">
    <property type="entry name" value="TFIIE_asu"/>
</dbReference>
<evidence type="ECO:0000313" key="7">
    <source>
        <dbReference type="Proteomes" id="UP000001996"/>
    </source>
</evidence>
<dbReference type="SUPFAM" id="SSF57783">
    <property type="entry name" value="Zinc beta-ribbon"/>
    <property type="match status" value="1"/>
</dbReference>
<feature type="compositionally biased region" description="Acidic residues" evidence="4">
    <location>
        <begin position="408"/>
        <end position="437"/>
    </location>
</feature>
<evidence type="ECO:0000259" key="5">
    <source>
        <dbReference type="PROSITE" id="PS51344"/>
    </source>
</evidence>
<dbReference type="GO" id="GO:0005673">
    <property type="term" value="C:transcription factor TFIIE complex"/>
    <property type="evidence" value="ECO:0007669"/>
    <property type="project" value="TreeGrafter"/>
</dbReference>
<dbReference type="InterPro" id="IPR039997">
    <property type="entry name" value="TFE"/>
</dbReference>